<dbReference type="Proteomes" id="UP001195483">
    <property type="component" value="Unassembled WGS sequence"/>
</dbReference>
<organism evidence="1 2">
    <name type="scientific">Potamilus streckersoni</name>
    <dbReference type="NCBI Taxonomy" id="2493646"/>
    <lineage>
        <taxon>Eukaryota</taxon>
        <taxon>Metazoa</taxon>
        <taxon>Spiralia</taxon>
        <taxon>Lophotrochozoa</taxon>
        <taxon>Mollusca</taxon>
        <taxon>Bivalvia</taxon>
        <taxon>Autobranchia</taxon>
        <taxon>Heteroconchia</taxon>
        <taxon>Palaeoheterodonta</taxon>
        <taxon>Unionida</taxon>
        <taxon>Unionoidea</taxon>
        <taxon>Unionidae</taxon>
        <taxon>Ambleminae</taxon>
        <taxon>Lampsilini</taxon>
        <taxon>Potamilus</taxon>
    </lineage>
</organism>
<comment type="caution">
    <text evidence="1">The sequence shown here is derived from an EMBL/GenBank/DDBJ whole genome shotgun (WGS) entry which is preliminary data.</text>
</comment>
<sequence>MASADVNEREDPLSSIVSMLETRVTTLLNKFKNMEDQLGILQRTSTMSKRYRTAHRQYAVSSVKAHYFTASREFKVPRKTVNDQSVPLRIPLAKSSDDEEQRHCNQAECLIPQRLSNILPAVPVKPQFRRAKLVLHSRELTCDDFYRNLEE</sequence>
<keyword evidence="2" id="KW-1185">Reference proteome</keyword>
<reference evidence="1" key="2">
    <citation type="journal article" date="2021" name="Genome Biol. Evol.">
        <title>Developing a high-quality reference genome for a parasitic bivalve with doubly uniparental inheritance (Bivalvia: Unionida).</title>
        <authorList>
            <person name="Smith C.H."/>
        </authorList>
    </citation>
    <scope>NUCLEOTIDE SEQUENCE</scope>
    <source>
        <strain evidence="1">CHS0354</strain>
        <tissue evidence="1">Mantle</tissue>
    </source>
</reference>
<reference evidence="1" key="1">
    <citation type="journal article" date="2021" name="Genome Biol. Evol.">
        <title>A High-Quality Reference Genome for a Parasitic Bivalve with Doubly Uniparental Inheritance (Bivalvia: Unionida).</title>
        <authorList>
            <person name="Smith C.H."/>
        </authorList>
    </citation>
    <scope>NUCLEOTIDE SEQUENCE</scope>
    <source>
        <strain evidence="1">CHS0354</strain>
    </source>
</reference>
<reference evidence="1" key="3">
    <citation type="submission" date="2023-05" db="EMBL/GenBank/DDBJ databases">
        <authorList>
            <person name="Smith C.H."/>
        </authorList>
    </citation>
    <scope>NUCLEOTIDE SEQUENCE</scope>
    <source>
        <strain evidence="1">CHS0354</strain>
        <tissue evidence="1">Mantle</tissue>
    </source>
</reference>
<accession>A0AAE0RS97</accession>
<evidence type="ECO:0000313" key="2">
    <source>
        <dbReference type="Proteomes" id="UP001195483"/>
    </source>
</evidence>
<name>A0AAE0RS97_9BIVA</name>
<evidence type="ECO:0000313" key="1">
    <source>
        <dbReference type="EMBL" id="KAK3578600.1"/>
    </source>
</evidence>
<gene>
    <name evidence="1" type="ORF">CHS0354_002171</name>
</gene>
<protein>
    <submittedName>
        <fullName evidence="1">Uncharacterized protein</fullName>
    </submittedName>
</protein>
<proteinExistence type="predicted"/>
<dbReference type="AlphaFoldDB" id="A0AAE0RS97"/>
<dbReference type="EMBL" id="JAEAOA010000192">
    <property type="protein sequence ID" value="KAK3578600.1"/>
    <property type="molecule type" value="Genomic_DNA"/>
</dbReference>